<dbReference type="RefSeq" id="WP_099152650.1">
    <property type="nucleotide sequence ID" value="NZ_PDUD01000028.1"/>
</dbReference>
<keyword evidence="2" id="KW-1003">Cell membrane</keyword>
<keyword evidence="3 6" id="KW-0812">Transmembrane</keyword>
<dbReference type="SUPFAM" id="SSF82866">
    <property type="entry name" value="Multidrug efflux transporter AcrB transmembrane domain"/>
    <property type="match status" value="2"/>
</dbReference>
<feature type="transmembrane region" description="Helical" evidence="6">
    <location>
        <begin position="589"/>
        <end position="608"/>
    </location>
</feature>
<dbReference type="InterPro" id="IPR000731">
    <property type="entry name" value="SSD"/>
</dbReference>
<feature type="transmembrane region" description="Helical" evidence="6">
    <location>
        <begin position="228"/>
        <end position="246"/>
    </location>
</feature>
<feature type="transmembrane region" description="Helical" evidence="6">
    <location>
        <begin position="643"/>
        <end position="663"/>
    </location>
</feature>
<evidence type="ECO:0000256" key="2">
    <source>
        <dbReference type="ARBA" id="ARBA00022475"/>
    </source>
</evidence>
<dbReference type="OrthoDB" id="9805018at2"/>
<dbReference type="InterPro" id="IPR050545">
    <property type="entry name" value="Mycobact_MmpL"/>
</dbReference>
<feature type="transmembrane region" description="Helical" evidence="6">
    <location>
        <begin position="689"/>
        <end position="709"/>
    </location>
</feature>
<evidence type="ECO:0000313" key="9">
    <source>
        <dbReference type="Proteomes" id="UP000223913"/>
    </source>
</evidence>
<dbReference type="PANTHER" id="PTHR33406:SF12">
    <property type="entry name" value="BLR2997 PROTEIN"/>
    <property type="match status" value="1"/>
</dbReference>
<proteinExistence type="predicted"/>
<keyword evidence="5 6" id="KW-0472">Membrane</keyword>
<feature type="transmembrane region" description="Helical" evidence="6">
    <location>
        <begin position="258"/>
        <end position="280"/>
    </location>
</feature>
<keyword evidence="4 6" id="KW-1133">Transmembrane helix</keyword>
<organism evidence="8 9">
    <name type="scientific">Flavilitoribacter nigricans (strain ATCC 23147 / DSM 23189 / NBRC 102662 / NCIMB 1420 / SS-2)</name>
    <name type="common">Lewinella nigricans</name>
    <dbReference type="NCBI Taxonomy" id="1122177"/>
    <lineage>
        <taxon>Bacteria</taxon>
        <taxon>Pseudomonadati</taxon>
        <taxon>Bacteroidota</taxon>
        <taxon>Saprospiria</taxon>
        <taxon>Saprospirales</taxon>
        <taxon>Lewinellaceae</taxon>
        <taxon>Flavilitoribacter</taxon>
    </lineage>
</organism>
<feature type="transmembrane region" description="Helical" evidence="6">
    <location>
        <begin position="203"/>
        <end position="221"/>
    </location>
</feature>
<sequence>MKIRIAIIALFLLLAGVSAYFVFQLKFAFDFEQFFPTGDPDLEVFREFTKEFETDDNFMLVALHRDSGAFEQEFLRKVHDLTLECRKLPHVEETQSLTKFGYPVKTPFGFTTIPAIHIDQPEYYARDSARLVNDERFVYNLISPDGNTLVIYLKMINSIKLSQAQEFMTALDSLVGQYDFPEYHYLGRPYFQQELVSMQKREITVSTIISGILVTIILFIIFRRFWGVMLALFSIGLGMLLFLGLLGATGRELNAMSALYPVLMVIVGTSDVIHVMSKYIDELKKGLSKSEAIKITVREIGLATLLTSLTTAIGFCTLLTSRVEPIRDFGLNAAAGVMVAYVTVILFTTSTLAFFRVDQIVKITKGRQFWDHLLAGAYQFTVEKRRQITWGTIAVVLISAYGISRINTNYNIINNMPTGARLTEDFIFFEEHLTGFRPMEFAIYAQPPYKATDYEVIQEIDKIENYLHQYDGVRAISSVTAVYKSINQMNANNRPEAYKLPENEQQFNRYKRLAEQIPKLNVSVMVSKDREKARITSRILDMGSDTIKQMGQRIDRWIDNNTDQSIIKADRTGTGLLLDKNAEYIRRNLLQGLGVAILIISVLMGLLFGNWRMVIISLVPNLFPLILAGALLGYLGIELEADISIVFAVIFGIAVDDTIHFLSKYKLARVKGMNRESAILITFRETGKAIILTSIILFFGFMVLLFSIHPPSVTIGLLISLTLISALVSDLLLIPLLIRWLY</sequence>
<comment type="caution">
    <text evidence="8">The sequence shown here is derived from an EMBL/GenBank/DDBJ whole genome shotgun (WGS) entry which is preliminary data.</text>
</comment>
<dbReference type="EMBL" id="PDUD01000028">
    <property type="protein sequence ID" value="PHN03937.1"/>
    <property type="molecule type" value="Genomic_DNA"/>
</dbReference>
<feature type="transmembrane region" description="Helical" evidence="6">
    <location>
        <begin position="333"/>
        <end position="355"/>
    </location>
</feature>
<gene>
    <name evidence="8" type="ORF">CRP01_24000</name>
</gene>
<dbReference type="Proteomes" id="UP000223913">
    <property type="component" value="Unassembled WGS sequence"/>
</dbReference>
<dbReference type="PANTHER" id="PTHR33406">
    <property type="entry name" value="MEMBRANE PROTEIN MJ1562-RELATED"/>
    <property type="match status" value="1"/>
</dbReference>
<dbReference type="Gene3D" id="1.20.1640.10">
    <property type="entry name" value="Multidrug efflux transporter AcrB transmembrane domain"/>
    <property type="match status" value="2"/>
</dbReference>
<feature type="domain" description="SSD" evidence="7">
    <location>
        <begin position="224"/>
        <end position="354"/>
    </location>
</feature>
<dbReference type="AlphaFoldDB" id="A0A2D0N656"/>
<comment type="subcellular location">
    <subcellularLocation>
        <location evidence="1">Cell membrane</location>
        <topology evidence="1">Multi-pass membrane protein</topology>
    </subcellularLocation>
</comment>
<evidence type="ECO:0000256" key="5">
    <source>
        <dbReference type="ARBA" id="ARBA00023136"/>
    </source>
</evidence>
<evidence type="ECO:0000256" key="4">
    <source>
        <dbReference type="ARBA" id="ARBA00022989"/>
    </source>
</evidence>
<keyword evidence="9" id="KW-1185">Reference proteome</keyword>
<dbReference type="GO" id="GO:0005886">
    <property type="term" value="C:plasma membrane"/>
    <property type="evidence" value="ECO:0007669"/>
    <property type="project" value="UniProtKB-SubCell"/>
</dbReference>
<evidence type="ECO:0000256" key="6">
    <source>
        <dbReference type="SAM" id="Phobius"/>
    </source>
</evidence>
<dbReference type="InterPro" id="IPR004869">
    <property type="entry name" value="MMPL_dom"/>
</dbReference>
<evidence type="ECO:0000256" key="1">
    <source>
        <dbReference type="ARBA" id="ARBA00004651"/>
    </source>
</evidence>
<evidence type="ECO:0000256" key="3">
    <source>
        <dbReference type="ARBA" id="ARBA00022692"/>
    </source>
</evidence>
<protein>
    <recommendedName>
        <fullName evidence="7">SSD domain-containing protein</fullName>
    </recommendedName>
</protein>
<name>A0A2D0N656_FLAN2</name>
<reference evidence="8 9" key="1">
    <citation type="submission" date="2017-10" db="EMBL/GenBank/DDBJ databases">
        <title>The draft genome sequence of Lewinella nigricans NBRC 102662.</title>
        <authorList>
            <person name="Wang K."/>
        </authorList>
    </citation>
    <scope>NUCLEOTIDE SEQUENCE [LARGE SCALE GENOMIC DNA]</scope>
    <source>
        <strain evidence="8 9">NBRC 102662</strain>
    </source>
</reference>
<feature type="transmembrane region" description="Helical" evidence="6">
    <location>
        <begin position="615"/>
        <end position="637"/>
    </location>
</feature>
<dbReference type="Pfam" id="PF03176">
    <property type="entry name" value="MMPL"/>
    <property type="match status" value="2"/>
</dbReference>
<accession>A0A2D0N656</accession>
<evidence type="ECO:0000313" key="8">
    <source>
        <dbReference type="EMBL" id="PHN03937.1"/>
    </source>
</evidence>
<feature type="transmembrane region" description="Helical" evidence="6">
    <location>
        <begin position="300"/>
        <end position="321"/>
    </location>
</feature>
<dbReference type="PROSITE" id="PS50156">
    <property type="entry name" value="SSD"/>
    <property type="match status" value="1"/>
</dbReference>
<evidence type="ECO:0000259" key="7">
    <source>
        <dbReference type="PROSITE" id="PS50156"/>
    </source>
</evidence>
<feature type="transmembrane region" description="Helical" evidence="6">
    <location>
        <begin position="715"/>
        <end position="738"/>
    </location>
</feature>